<feature type="region of interest" description="Disordered" evidence="1">
    <location>
        <begin position="1"/>
        <end position="24"/>
    </location>
</feature>
<evidence type="ECO:0000256" key="1">
    <source>
        <dbReference type="SAM" id="MobiDB-lite"/>
    </source>
</evidence>
<dbReference type="RefSeq" id="WP_229522965.1">
    <property type="nucleotide sequence ID" value="NZ_JAFFQR010000011.1"/>
</dbReference>
<dbReference type="Proteomes" id="UP001597340">
    <property type="component" value="Unassembled WGS sequence"/>
</dbReference>
<dbReference type="EMBL" id="JBHTNZ010000027">
    <property type="protein sequence ID" value="MFD1463068.1"/>
    <property type="molecule type" value="Genomic_DNA"/>
</dbReference>
<comment type="caution">
    <text evidence="2">The sequence shown here is derived from an EMBL/GenBank/DDBJ whole genome shotgun (WGS) entry which is preliminary data.</text>
</comment>
<sequence>MYIGNNNKYRSPMPEENCPPASSQNKDIETVYRLALNNPPTAEDFLSHIESGKQYPPGLDCVAASISVFKNKDDVLKQKKKIPVYKKNGYIAEGSIKYNTGVINESKTTSHVDWWVYRGQSVHQYFK</sequence>
<evidence type="ECO:0000313" key="2">
    <source>
        <dbReference type="EMBL" id="MFD1463068.1"/>
    </source>
</evidence>
<gene>
    <name evidence="2" type="ORF">ACFQ5D_17100</name>
</gene>
<keyword evidence="3" id="KW-1185">Reference proteome</keyword>
<evidence type="ECO:0000313" key="3">
    <source>
        <dbReference type="Proteomes" id="UP001597340"/>
    </source>
</evidence>
<organism evidence="2 3">
    <name type="scientific">Paenibacillus farraposensis</name>
    <dbReference type="NCBI Taxonomy" id="2807095"/>
    <lineage>
        <taxon>Bacteria</taxon>
        <taxon>Bacillati</taxon>
        <taxon>Bacillota</taxon>
        <taxon>Bacilli</taxon>
        <taxon>Bacillales</taxon>
        <taxon>Paenibacillaceae</taxon>
        <taxon>Paenibacillus</taxon>
    </lineage>
</organism>
<name>A0ABW4DH24_9BACL</name>
<reference evidence="3" key="1">
    <citation type="journal article" date="2019" name="Int. J. Syst. Evol. Microbiol.">
        <title>The Global Catalogue of Microorganisms (GCM) 10K type strain sequencing project: providing services to taxonomists for standard genome sequencing and annotation.</title>
        <authorList>
            <consortium name="The Broad Institute Genomics Platform"/>
            <consortium name="The Broad Institute Genome Sequencing Center for Infectious Disease"/>
            <person name="Wu L."/>
            <person name="Ma J."/>
        </authorList>
    </citation>
    <scope>NUCLEOTIDE SEQUENCE [LARGE SCALE GENOMIC DNA]</scope>
    <source>
        <strain evidence="3">CCM 9147</strain>
    </source>
</reference>
<proteinExistence type="predicted"/>
<accession>A0ABW4DH24</accession>
<protein>
    <submittedName>
        <fullName evidence="2">Uncharacterized protein</fullName>
    </submittedName>
</protein>